<protein>
    <submittedName>
        <fullName evidence="1">DUF192 domain-containing protein</fullName>
    </submittedName>
</protein>
<dbReference type="RefSeq" id="WP_129341364.1">
    <property type="nucleotide sequence ID" value="NZ_JACIDD010000001.1"/>
</dbReference>
<dbReference type="InterPro" id="IPR003795">
    <property type="entry name" value="DUF192"/>
</dbReference>
<dbReference type="PANTHER" id="PTHR37953">
    <property type="entry name" value="UPF0127 PROTEIN MJ1496"/>
    <property type="match status" value="1"/>
</dbReference>
<evidence type="ECO:0000313" key="1">
    <source>
        <dbReference type="EMBL" id="RXZ35596.1"/>
    </source>
</evidence>
<dbReference type="EMBL" id="SDPT01000001">
    <property type="protein sequence ID" value="RXZ35596.1"/>
    <property type="molecule type" value="Genomic_DNA"/>
</dbReference>
<proteinExistence type="predicted"/>
<dbReference type="InterPro" id="IPR038695">
    <property type="entry name" value="Saro_0823-like_sf"/>
</dbReference>
<accession>A0A4Q2IYK6</accession>
<dbReference type="Pfam" id="PF02643">
    <property type="entry name" value="DUF192"/>
    <property type="match status" value="1"/>
</dbReference>
<dbReference type="OrthoDB" id="9808290at2"/>
<gene>
    <name evidence="1" type="ORF">EO081_00605</name>
</gene>
<keyword evidence="2" id="KW-1185">Reference proteome</keyword>
<evidence type="ECO:0000313" key="2">
    <source>
        <dbReference type="Proteomes" id="UP000292347"/>
    </source>
</evidence>
<dbReference type="PANTHER" id="PTHR37953:SF1">
    <property type="entry name" value="UPF0127 PROTEIN MJ1496"/>
    <property type="match status" value="1"/>
</dbReference>
<name>A0A4Q2IYK6_9SPHN</name>
<dbReference type="Gene3D" id="2.60.120.1140">
    <property type="entry name" value="Protein of unknown function DUF192"/>
    <property type="match status" value="1"/>
</dbReference>
<dbReference type="AlphaFoldDB" id="A0A4Q2IYK6"/>
<dbReference type="Proteomes" id="UP000292347">
    <property type="component" value="Unassembled WGS sequence"/>
</dbReference>
<reference evidence="1 2" key="1">
    <citation type="submission" date="2019-01" db="EMBL/GenBank/DDBJ databases">
        <title>Sphingomonas mucosissima sp. nov. and Sphingomonas desiccabilis sp. nov., from biological soil crusts in the Colorado Plateau, USA.</title>
        <authorList>
            <person name="Zhu D."/>
        </authorList>
    </citation>
    <scope>NUCLEOTIDE SEQUENCE [LARGE SCALE GENOMIC DNA]</scope>
    <source>
        <strain evidence="1 2">CP1D</strain>
    </source>
</reference>
<comment type="caution">
    <text evidence="1">The sequence shown here is derived from an EMBL/GenBank/DDBJ whole genome shotgun (WGS) entry which is preliminary data.</text>
</comment>
<sequence length="152" mass="15929">MALCGACTSNGNEASNAASVLPRTEVLIESAGGAHRFEVEVARTAKEQADGLMYRTNIPQDGGMLFAPYPAGGGAPRAASFWMKNTPSPLDILFIRPDGTVATLAENTIPFSEAPVSSREPVSAVLEIRGGRAAELGIAEGDKVRWKDLGAK</sequence>
<organism evidence="1 2">
    <name type="scientific">Sphingomonas desiccabilis</name>
    <dbReference type="NCBI Taxonomy" id="429134"/>
    <lineage>
        <taxon>Bacteria</taxon>
        <taxon>Pseudomonadati</taxon>
        <taxon>Pseudomonadota</taxon>
        <taxon>Alphaproteobacteria</taxon>
        <taxon>Sphingomonadales</taxon>
        <taxon>Sphingomonadaceae</taxon>
        <taxon>Sphingomonas</taxon>
    </lineage>
</organism>